<evidence type="ECO:0000259" key="1">
    <source>
        <dbReference type="Pfam" id="PF12680"/>
    </source>
</evidence>
<dbReference type="SUPFAM" id="SSF54427">
    <property type="entry name" value="NTF2-like"/>
    <property type="match status" value="1"/>
</dbReference>
<evidence type="ECO:0000313" key="2">
    <source>
        <dbReference type="EMBL" id="MFK4448660.1"/>
    </source>
</evidence>
<dbReference type="EMBL" id="JBIYDN010000057">
    <property type="protein sequence ID" value="MFK4448660.1"/>
    <property type="molecule type" value="Genomic_DNA"/>
</dbReference>
<sequence>MLTSEWAMNVSTQWCDAWNKRDIDALMALYADDAELNSPLVAKRWGVAHGWIRGKEHLRKNFEIGMQTPGMYFTLEHVLLGQRSFCIFYTRENGTRVCDLFELNEMNQLLRVVACHAPPNTAKL</sequence>
<evidence type="ECO:0000313" key="3">
    <source>
        <dbReference type="Proteomes" id="UP001620514"/>
    </source>
</evidence>
<organism evidence="2 3">
    <name type="scientific">Caballeronia udeis</name>
    <dbReference type="NCBI Taxonomy" id="1232866"/>
    <lineage>
        <taxon>Bacteria</taxon>
        <taxon>Pseudomonadati</taxon>
        <taxon>Pseudomonadota</taxon>
        <taxon>Betaproteobacteria</taxon>
        <taxon>Burkholderiales</taxon>
        <taxon>Burkholderiaceae</taxon>
        <taxon>Caballeronia</taxon>
    </lineage>
</organism>
<comment type="caution">
    <text evidence="2">The sequence shown here is derived from an EMBL/GenBank/DDBJ whole genome shotgun (WGS) entry which is preliminary data.</text>
</comment>
<dbReference type="InterPro" id="IPR037401">
    <property type="entry name" value="SnoaL-like"/>
</dbReference>
<proteinExistence type="predicted"/>
<reference evidence="2 3" key="1">
    <citation type="submission" date="2024-10" db="EMBL/GenBank/DDBJ databases">
        <authorList>
            <person name="Deangelis K."/>
            <person name="Huntemann M."/>
            <person name="Clum A."/>
            <person name="Wang J."/>
            <person name="Palaniappan K."/>
            <person name="Ritter S."/>
            <person name="Chen I.-M."/>
            <person name="Stamatis D."/>
            <person name="Reddy T."/>
            <person name="O'Malley R."/>
            <person name="Daum C."/>
            <person name="Ng V."/>
            <person name="Ivanova N."/>
            <person name="Kyrpides N."/>
            <person name="Woyke T."/>
        </authorList>
    </citation>
    <scope>NUCLEOTIDE SEQUENCE [LARGE SCALE GENOMIC DNA]</scope>
    <source>
        <strain evidence="2 3">GAS97</strain>
    </source>
</reference>
<gene>
    <name evidence="2" type="ORF">ABH943_008704</name>
</gene>
<accession>A0ABW8N1Q8</accession>
<dbReference type="RefSeq" id="WP_404615129.1">
    <property type="nucleotide sequence ID" value="NZ_JBIYDN010000057.1"/>
</dbReference>
<dbReference type="Proteomes" id="UP001620514">
    <property type="component" value="Unassembled WGS sequence"/>
</dbReference>
<dbReference type="Pfam" id="PF12680">
    <property type="entry name" value="SnoaL_2"/>
    <property type="match status" value="1"/>
</dbReference>
<protein>
    <submittedName>
        <fullName evidence="2">Ketosteroid isomerase-like protein</fullName>
    </submittedName>
</protein>
<feature type="domain" description="SnoaL-like" evidence="1">
    <location>
        <begin position="13"/>
        <end position="92"/>
    </location>
</feature>
<dbReference type="InterPro" id="IPR032710">
    <property type="entry name" value="NTF2-like_dom_sf"/>
</dbReference>
<name>A0ABW8N1Q8_9BURK</name>
<reference evidence="2 3" key="2">
    <citation type="submission" date="2024-11" db="EMBL/GenBank/DDBJ databases">
        <title>Using genomics to understand microbial adaptation to soil warming.</title>
        <authorList>
            <person name="Deangelis K.M. PhD."/>
        </authorList>
    </citation>
    <scope>NUCLEOTIDE SEQUENCE [LARGE SCALE GENOMIC DNA]</scope>
    <source>
        <strain evidence="2 3">GAS97</strain>
    </source>
</reference>
<dbReference type="Gene3D" id="3.10.450.50">
    <property type="match status" value="1"/>
</dbReference>
<keyword evidence="3" id="KW-1185">Reference proteome</keyword>